<dbReference type="PANTHER" id="PTHR33050">
    <property type="entry name" value="REVERSE TRANSCRIPTASE DOMAIN-CONTAINING PROTEIN"/>
    <property type="match status" value="1"/>
</dbReference>
<feature type="domain" description="Reverse transcriptase" evidence="2">
    <location>
        <begin position="354"/>
        <end position="498"/>
    </location>
</feature>
<dbReference type="EMBL" id="SNRW01021474">
    <property type="protein sequence ID" value="KAA6364585.1"/>
    <property type="molecule type" value="Genomic_DNA"/>
</dbReference>
<feature type="compositionally biased region" description="Polar residues" evidence="1">
    <location>
        <begin position="205"/>
        <end position="221"/>
    </location>
</feature>
<feature type="region of interest" description="Disordered" evidence="1">
    <location>
        <begin position="333"/>
        <end position="355"/>
    </location>
</feature>
<evidence type="ECO:0000313" key="3">
    <source>
        <dbReference type="EMBL" id="KAA6364585.1"/>
    </source>
</evidence>
<dbReference type="OrthoDB" id="115435at2759"/>
<dbReference type="PANTHER" id="PTHR33050:SF7">
    <property type="entry name" value="RIBONUCLEASE H"/>
    <property type="match status" value="1"/>
</dbReference>
<dbReference type="InterPro" id="IPR000477">
    <property type="entry name" value="RT_dom"/>
</dbReference>
<proteinExistence type="predicted"/>
<dbReference type="InterPro" id="IPR052055">
    <property type="entry name" value="Hepadnavirus_pol/RT"/>
</dbReference>
<dbReference type="InterPro" id="IPR043502">
    <property type="entry name" value="DNA/RNA_pol_sf"/>
</dbReference>
<evidence type="ECO:0000313" key="4">
    <source>
        <dbReference type="Proteomes" id="UP000324800"/>
    </source>
</evidence>
<feature type="compositionally biased region" description="Basic and acidic residues" evidence="1">
    <location>
        <begin position="279"/>
        <end position="296"/>
    </location>
</feature>
<reference evidence="3 4" key="1">
    <citation type="submission" date="2019-03" db="EMBL/GenBank/DDBJ databases">
        <title>Single cell metagenomics reveals metabolic interactions within the superorganism composed of flagellate Streblomastix strix and complex community of Bacteroidetes bacteria on its surface.</title>
        <authorList>
            <person name="Treitli S.C."/>
            <person name="Kolisko M."/>
            <person name="Husnik F."/>
            <person name="Keeling P."/>
            <person name="Hampl V."/>
        </authorList>
    </citation>
    <scope>NUCLEOTIDE SEQUENCE [LARGE SCALE GENOMIC DNA]</scope>
    <source>
        <strain evidence="3">ST1C</strain>
    </source>
</reference>
<feature type="region of interest" description="Disordered" evidence="1">
    <location>
        <begin position="101"/>
        <end position="138"/>
    </location>
</feature>
<accession>A0A5J4U4J6</accession>
<gene>
    <name evidence="3" type="ORF">EZS28_039888</name>
</gene>
<evidence type="ECO:0000259" key="2">
    <source>
        <dbReference type="Pfam" id="PF00078"/>
    </source>
</evidence>
<dbReference type="Pfam" id="PF00078">
    <property type="entry name" value="RVT_1"/>
    <property type="match status" value="1"/>
</dbReference>
<dbReference type="InterPro" id="IPR043128">
    <property type="entry name" value="Rev_trsase/Diguanyl_cyclase"/>
</dbReference>
<name>A0A5J4U4J6_9EUKA</name>
<feature type="compositionally biased region" description="Polar residues" evidence="1">
    <location>
        <begin position="265"/>
        <end position="278"/>
    </location>
</feature>
<sequence>MALFSSIHLRTIAQHQFPDRKTWTSQKNNESNLTKTYARAQFLIVFDELGILRNGRTYQGDHMSQAVVGLIVFAAEQIIQSETESKDKDQLTNELERIVADGTEDNGDEDQSEHVIEPKHFTNGNDGLRKNDSGTQLQTATNENGYLNHQAIDSIGTGSLHTTHPQQELRNPNILQHKGQPPLITTPPELGQAKGKVVAHKQRMQPASNHDTRSKTGQQKSVPDKYLGTLEAGANSNSPNFFTTQLKLKKMADLAQVTEEKQKQRSTPRLTSRISWTEQEGKEERRESRDLENRETDNEDGEILDRNGIYPPKERQSEYQQAITLVKDNKIQGNRRRSKGIQGNAGGRNEREHCNTDQKRINQVIQPDINDKESKREMEKDTGCESFEQIDRRLPLQDARFERSETNNQTWRLGTSLNLSSTFHHLIVQTKSQPYLAFEFQNNHYSYRAMSFGTKHSPIYFATAMEPIIQRIRMKTEIIIIIYVDDIILLHQNKEYLKNM</sequence>
<dbReference type="Gene3D" id="3.30.70.270">
    <property type="match status" value="1"/>
</dbReference>
<evidence type="ECO:0000256" key="1">
    <source>
        <dbReference type="SAM" id="MobiDB-lite"/>
    </source>
</evidence>
<dbReference type="Proteomes" id="UP000324800">
    <property type="component" value="Unassembled WGS sequence"/>
</dbReference>
<feature type="compositionally biased region" description="Acidic residues" evidence="1">
    <location>
        <begin position="102"/>
        <end position="111"/>
    </location>
</feature>
<feature type="region of interest" description="Disordered" evidence="1">
    <location>
        <begin position="173"/>
        <end position="222"/>
    </location>
</feature>
<organism evidence="3 4">
    <name type="scientific">Streblomastix strix</name>
    <dbReference type="NCBI Taxonomy" id="222440"/>
    <lineage>
        <taxon>Eukaryota</taxon>
        <taxon>Metamonada</taxon>
        <taxon>Preaxostyla</taxon>
        <taxon>Oxymonadida</taxon>
        <taxon>Streblomastigidae</taxon>
        <taxon>Streblomastix</taxon>
    </lineage>
</organism>
<protein>
    <recommendedName>
        <fullName evidence="2">Reverse transcriptase domain-containing protein</fullName>
    </recommendedName>
</protein>
<dbReference type="AlphaFoldDB" id="A0A5J4U4J6"/>
<comment type="caution">
    <text evidence="3">The sequence shown here is derived from an EMBL/GenBank/DDBJ whole genome shotgun (WGS) entry which is preliminary data.</text>
</comment>
<dbReference type="Gene3D" id="3.10.10.10">
    <property type="entry name" value="HIV Type 1 Reverse Transcriptase, subunit A, domain 1"/>
    <property type="match status" value="1"/>
</dbReference>
<dbReference type="SUPFAM" id="SSF56672">
    <property type="entry name" value="DNA/RNA polymerases"/>
    <property type="match status" value="1"/>
</dbReference>
<feature type="region of interest" description="Disordered" evidence="1">
    <location>
        <begin position="257"/>
        <end position="316"/>
    </location>
</feature>
<feature type="non-terminal residue" evidence="3">
    <location>
        <position position="500"/>
    </location>
</feature>